<feature type="compositionally biased region" description="Low complexity" evidence="1">
    <location>
        <begin position="243"/>
        <end position="258"/>
    </location>
</feature>
<evidence type="ECO:0000313" key="3">
    <source>
        <dbReference type="Proteomes" id="UP000386466"/>
    </source>
</evidence>
<sequence>ERNNGFSQRRQLHSSGQVLSRSQSAQVKSSPNPRYILLQHYQNLAGQSLSRSTNSKLLLPKKPFLLKPSIPKKLAKLQTHPNKAGQPKLGLTEYGSKAQSRPKQPQAYQNNPIQKRPHFKSNIHNRPNSLYPGPLSHSKRQPQKSQSPPNPPVRRVIRPFKSLSTSIFHQKPRLNKHNPNPQTLQKTRLNKTHPNKFVKRRTRQRKPNPKALVQNKPGHTKTNLQPPGGRKCIQPLDPRKFLQPSGQGRRPQSSSQRQHPYPLDQKIPNPLIKVRGKIKPCIRPHIQNKPGSHYYHPHIPLSPGSPLPPPFIPSLQPHVQPTSKVVSTKAQVLNTTPFTAIATTTPHIISSSATSATTTNKISSDLISKSTSPSDITVSSPKIQVPATILPTSATISNAPATQTSTPLVTTTSLTATMQGTPFTTQETTTVHAPPGVPTMIPNTTMTFAVTTLLTTTSSATAVQNATAPTNTSSAADTEGITALRMTTESGYETTEIPYSGTDYDSNYVFENIPYYYE</sequence>
<dbReference type="Proteomes" id="UP000386466">
    <property type="component" value="Unassembled WGS sequence"/>
</dbReference>
<name>A0A485MM76_LYNPA</name>
<feature type="region of interest" description="Disordered" evidence="1">
    <location>
        <begin position="77"/>
        <end position="267"/>
    </location>
</feature>
<feature type="compositionally biased region" description="Polar residues" evidence="1">
    <location>
        <begin position="177"/>
        <end position="187"/>
    </location>
</feature>
<gene>
    <name evidence="2" type="ORF">LYPA_23C019835</name>
</gene>
<accession>A0A485MM76</accession>
<protein>
    <submittedName>
        <fullName evidence="2">Uncharacterized protein</fullName>
    </submittedName>
</protein>
<dbReference type="AlphaFoldDB" id="A0A485MM76"/>
<feature type="non-terminal residue" evidence="2">
    <location>
        <position position="1"/>
    </location>
</feature>
<feature type="region of interest" description="Disordered" evidence="1">
    <location>
        <begin position="1"/>
        <end position="31"/>
    </location>
</feature>
<keyword evidence="3" id="KW-1185">Reference proteome</keyword>
<evidence type="ECO:0000256" key="1">
    <source>
        <dbReference type="SAM" id="MobiDB-lite"/>
    </source>
</evidence>
<feature type="compositionally biased region" description="Polar residues" evidence="1">
    <location>
        <begin position="97"/>
        <end position="113"/>
    </location>
</feature>
<proteinExistence type="predicted"/>
<dbReference type="EMBL" id="CAAGRJ010003186">
    <property type="protein sequence ID" value="VFV21008.1"/>
    <property type="molecule type" value="Genomic_DNA"/>
</dbReference>
<reference evidence="2 3" key="1">
    <citation type="submission" date="2019-01" db="EMBL/GenBank/DDBJ databases">
        <authorList>
            <person name="Alioto T."/>
            <person name="Alioto T."/>
        </authorList>
    </citation>
    <scope>NUCLEOTIDE SEQUENCE [LARGE SCALE GENOMIC DNA]</scope>
</reference>
<organism evidence="2 3">
    <name type="scientific">Lynx pardinus</name>
    <name type="common">Iberian lynx</name>
    <name type="synonym">Felis pardina</name>
    <dbReference type="NCBI Taxonomy" id="191816"/>
    <lineage>
        <taxon>Eukaryota</taxon>
        <taxon>Metazoa</taxon>
        <taxon>Chordata</taxon>
        <taxon>Craniata</taxon>
        <taxon>Vertebrata</taxon>
        <taxon>Euteleostomi</taxon>
        <taxon>Mammalia</taxon>
        <taxon>Eutheria</taxon>
        <taxon>Laurasiatheria</taxon>
        <taxon>Carnivora</taxon>
        <taxon>Feliformia</taxon>
        <taxon>Felidae</taxon>
        <taxon>Felinae</taxon>
        <taxon>Lynx</taxon>
    </lineage>
</organism>
<feature type="compositionally biased region" description="Basic residues" evidence="1">
    <location>
        <begin position="188"/>
        <end position="208"/>
    </location>
</feature>
<evidence type="ECO:0000313" key="2">
    <source>
        <dbReference type="EMBL" id="VFV21008.1"/>
    </source>
</evidence>